<protein>
    <submittedName>
        <fullName evidence="1">Uncharacterized protein</fullName>
    </submittedName>
</protein>
<dbReference type="Proteomes" id="UP001060170">
    <property type="component" value="Chromosome 14"/>
</dbReference>
<comment type="caution">
    <text evidence="1">The sequence shown here is derived from an EMBL/GenBank/DDBJ whole genome shotgun (WGS) entry which is preliminary data.</text>
</comment>
<organism evidence="1 2">
    <name type="scientific">Puccinia striiformis f. sp. tritici</name>
    <dbReference type="NCBI Taxonomy" id="168172"/>
    <lineage>
        <taxon>Eukaryota</taxon>
        <taxon>Fungi</taxon>
        <taxon>Dikarya</taxon>
        <taxon>Basidiomycota</taxon>
        <taxon>Pucciniomycotina</taxon>
        <taxon>Pucciniomycetes</taxon>
        <taxon>Pucciniales</taxon>
        <taxon>Pucciniaceae</taxon>
        <taxon>Puccinia</taxon>
    </lineage>
</organism>
<name>A0ACC0DWF2_9BASI</name>
<gene>
    <name evidence="1" type="ORF">MJO28_013957</name>
</gene>
<reference evidence="2" key="2">
    <citation type="journal article" date="2018" name="Mol. Plant Microbe Interact.">
        <title>Genome sequence resources for the wheat stripe rust pathogen (Puccinia striiformis f. sp. tritici) and the barley stripe rust pathogen (Puccinia striiformis f. sp. hordei).</title>
        <authorList>
            <person name="Xia C."/>
            <person name="Wang M."/>
            <person name="Yin C."/>
            <person name="Cornejo O.E."/>
            <person name="Hulbert S.H."/>
            <person name="Chen X."/>
        </authorList>
    </citation>
    <scope>NUCLEOTIDE SEQUENCE [LARGE SCALE GENOMIC DNA]</scope>
    <source>
        <strain evidence="2">93-210</strain>
    </source>
</reference>
<keyword evidence="2" id="KW-1185">Reference proteome</keyword>
<proteinExistence type="predicted"/>
<dbReference type="EMBL" id="CM045878">
    <property type="protein sequence ID" value="KAI7940305.1"/>
    <property type="molecule type" value="Genomic_DNA"/>
</dbReference>
<accession>A0ACC0DWF2</accession>
<sequence length="167" mass="18619">MAVIREQLGQSDGHQNTLKSWCSLSEVVLNDLHGGCQLFNVFSAAITDYDFGHPCHDHPLPCANYQIRRSPALAQRKQRRWPVKPAQLNQSPNGPRGAPQQHHVPVGPTHGAPPSVARPHRLFTHQPHWTLTPHHQVAINQGIAQRYSTGFWGPSNTDSSNIPIFDE</sequence>
<evidence type="ECO:0000313" key="2">
    <source>
        <dbReference type="Proteomes" id="UP001060170"/>
    </source>
</evidence>
<reference evidence="1 2" key="3">
    <citation type="journal article" date="2022" name="Microbiol. Spectr.">
        <title>Folding features and dynamics of 3D genome architecture in plant fungal pathogens.</title>
        <authorList>
            <person name="Xia C."/>
        </authorList>
    </citation>
    <scope>NUCLEOTIDE SEQUENCE [LARGE SCALE GENOMIC DNA]</scope>
    <source>
        <strain evidence="1 2">93-210</strain>
    </source>
</reference>
<evidence type="ECO:0000313" key="1">
    <source>
        <dbReference type="EMBL" id="KAI7940305.1"/>
    </source>
</evidence>
<reference evidence="2" key="1">
    <citation type="journal article" date="2018" name="BMC Genomics">
        <title>Genomic insights into host adaptation between the wheat stripe rust pathogen (Puccinia striiformis f. sp. tritici) and the barley stripe rust pathogen (Puccinia striiformis f. sp. hordei).</title>
        <authorList>
            <person name="Xia C."/>
            <person name="Wang M."/>
            <person name="Yin C."/>
            <person name="Cornejo O.E."/>
            <person name="Hulbert S.H."/>
            <person name="Chen X."/>
        </authorList>
    </citation>
    <scope>NUCLEOTIDE SEQUENCE [LARGE SCALE GENOMIC DNA]</scope>
    <source>
        <strain evidence="2">93-210</strain>
    </source>
</reference>